<protein>
    <submittedName>
        <fullName evidence="1">Uncharacterized protein</fullName>
    </submittedName>
</protein>
<accession>A0A382ATA6</accession>
<dbReference type="EMBL" id="UINC01026758">
    <property type="protein sequence ID" value="SVB04780.1"/>
    <property type="molecule type" value="Genomic_DNA"/>
</dbReference>
<evidence type="ECO:0000313" key="1">
    <source>
        <dbReference type="EMBL" id="SVB04780.1"/>
    </source>
</evidence>
<dbReference type="AlphaFoldDB" id="A0A382ATA6"/>
<organism evidence="1">
    <name type="scientific">marine metagenome</name>
    <dbReference type="NCBI Taxonomy" id="408172"/>
    <lineage>
        <taxon>unclassified sequences</taxon>
        <taxon>metagenomes</taxon>
        <taxon>ecological metagenomes</taxon>
    </lineage>
</organism>
<sequence>MTEKINKRFLKKELNAWLRLHKQWNHHDWSSLLDKLTKRGFHQWSVSVAGQKEIGFYLETNRR</sequence>
<reference evidence="1" key="1">
    <citation type="submission" date="2018-05" db="EMBL/GenBank/DDBJ databases">
        <authorList>
            <person name="Lanie J.A."/>
            <person name="Ng W.-L."/>
            <person name="Kazmierczak K.M."/>
            <person name="Andrzejewski T.M."/>
            <person name="Davidsen T.M."/>
            <person name="Wayne K.J."/>
            <person name="Tettelin H."/>
            <person name="Glass J.I."/>
            <person name="Rusch D."/>
            <person name="Podicherti R."/>
            <person name="Tsui H.-C.T."/>
            <person name="Winkler M.E."/>
        </authorList>
    </citation>
    <scope>NUCLEOTIDE SEQUENCE</scope>
</reference>
<gene>
    <name evidence="1" type="ORF">METZ01_LOCUS157634</name>
</gene>
<name>A0A382ATA6_9ZZZZ</name>
<proteinExistence type="predicted"/>